<dbReference type="Proteomes" id="UP000050911">
    <property type="component" value="Unassembled WGS sequence"/>
</dbReference>
<dbReference type="GO" id="GO:0022857">
    <property type="term" value="F:transmembrane transporter activity"/>
    <property type="evidence" value="ECO:0007669"/>
    <property type="project" value="InterPro"/>
</dbReference>
<name>A0A0R1HQ41_9LACO</name>
<accession>A0A0R1HQ41</accession>
<feature type="transmembrane region" description="Helical" evidence="1">
    <location>
        <begin position="167"/>
        <end position="191"/>
    </location>
</feature>
<sequence length="201" mass="21768">MKEGTVIKSRSNAYRLSLLSLFIAIVLVQSVVPFLGYIPVGPFSLSIIQITVVVTAVVLGPKEGALVGFVWGLVNWIRAFVWPTSPLAIYVLVNPLISVLPRVLVGVFAGIVYWQLKKKTSKIWPMAFAGVVGAMTNTVLVLGGMWGLYTLGWLPLDRLNISALMPYLLGIMGTNGIPEAIFTAIVVPLIAHPLSRLTAKK</sequence>
<comment type="caution">
    <text evidence="2">The sequence shown here is derived from an EMBL/GenBank/DDBJ whole genome shotgun (WGS) entry which is preliminary data.</text>
</comment>
<dbReference type="Pfam" id="PF12822">
    <property type="entry name" value="ECF_trnsprt"/>
    <property type="match status" value="1"/>
</dbReference>
<evidence type="ECO:0000313" key="3">
    <source>
        <dbReference type="Proteomes" id="UP000050911"/>
    </source>
</evidence>
<feature type="transmembrane region" description="Helical" evidence="1">
    <location>
        <begin position="87"/>
        <end position="114"/>
    </location>
</feature>
<dbReference type="STRING" id="1302272.FC96_GL001295"/>
<protein>
    <recommendedName>
        <fullName evidence="4">Integral membrane protein</fullName>
    </recommendedName>
</protein>
<dbReference type="Gene3D" id="1.10.1760.20">
    <property type="match status" value="1"/>
</dbReference>
<keyword evidence="1" id="KW-0472">Membrane</keyword>
<organism evidence="2 3">
    <name type="scientific">Secundilactobacillus kimchicus JCM 15530</name>
    <dbReference type="NCBI Taxonomy" id="1302272"/>
    <lineage>
        <taxon>Bacteria</taxon>
        <taxon>Bacillati</taxon>
        <taxon>Bacillota</taxon>
        <taxon>Bacilli</taxon>
        <taxon>Lactobacillales</taxon>
        <taxon>Lactobacillaceae</taxon>
        <taxon>Secundilactobacillus</taxon>
    </lineage>
</organism>
<evidence type="ECO:0000256" key="1">
    <source>
        <dbReference type="SAM" id="Phobius"/>
    </source>
</evidence>
<dbReference type="PATRIC" id="fig|1302272.5.peg.1305"/>
<gene>
    <name evidence="2" type="ORF">FC96_GL001295</name>
</gene>
<feature type="transmembrane region" description="Helical" evidence="1">
    <location>
        <begin position="12"/>
        <end position="32"/>
    </location>
</feature>
<feature type="transmembrane region" description="Helical" evidence="1">
    <location>
        <begin position="126"/>
        <end position="147"/>
    </location>
</feature>
<evidence type="ECO:0000313" key="2">
    <source>
        <dbReference type="EMBL" id="KRK48974.1"/>
    </source>
</evidence>
<proteinExistence type="predicted"/>
<keyword evidence="3" id="KW-1185">Reference proteome</keyword>
<dbReference type="EMBL" id="AZCX01000002">
    <property type="protein sequence ID" value="KRK48974.1"/>
    <property type="molecule type" value="Genomic_DNA"/>
</dbReference>
<feature type="transmembrane region" description="Helical" evidence="1">
    <location>
        <begin position="64"/>
        <end position="81"/>
    </location>
</feature>
<evidence type="ECO:0008006" key="4">
    <source>
        <dbReference type="Google" id="ProtNLM"/>
    </source>
</evidence>
<dbReference type="AlphaFoldDB" id="A0A0R1HQ41"/>
<dbReference type="InterPro" id="IPR024529">
    <property type="entry name" value="ECF_trnsprt_substrate-spec"/>
</dbReference>
<reference evidence="2 3" key="1">
    <citation type="journal article" date="2015" name="Genome Announc.">
        <title>Expanding the biotechnology potential of lactobacilli through comparative genomics of 213 strains and associated genera.</title>
        <authorList>
            <person name="Sun Z."/>
            <person name="Harris H.M."/>
            <person name="McCann A."/>
            <person name="Guo C."/>
            <person name="Argimon S."/>
            <person name="Zhang W."/>
            <person name="Yang X."/>
            <person name="Jeffery I.B."/>
            <person name="Cooney J.C."/>
            <person name="Kagawa T.F."/>
            <person name="Liu W."/>
            <person name="Song Y."/>
            <person name="Salvetti E."/>
            <person name="Wrobel A."/>
            <person name="Rasinkangas P."/>
            <person name="Parkhill J."/>
            <person name="Rea M.C."/>
            <person name="O'Sullivan O."/>
            <person name="Ritari J."/>
            <person name="Douillard F.P."/>
            <person name="Paul Ross R."/>
            <person name="Yang R."/>
            <person name="Briner A.E."/>
            <person name="Felis G.E."/>
            <person name="de Vos W.M."/>
            <person name="Barrangou R."/>
            <person name="Klaenhammer T.R."/>
            <person name="Caufield P.W."/>
            <person name="Cui Y."/>
            <person name="Zhang H."/>
            <person name="O'Toole P.W."/>
        </authorList>
    </citation>
    <scope>NUCLEOTIDE SEQUENCE [LARGE SCALE GENOMIC DNA]</scope>
    <source>
        <strain evidence="2 3">JCM 15530</strain>
    </source>
</reference>
<keyword evidence="1" id="KW-0812">Transmembrane</keyword>
<feature type="transmembrane region" description="Helical" evidence="1">
    <location>
        <begin position="38"/>
        <end position="59"/>
    </location>
</feature>
<keyword evidence="1" id="KW-1133">Transmembrane helix</keyword>